<comment type="cofactor">
    <cofactor evidence="3">
        <name>Ca(2+)</name>
        <dbReference type="ChEBI" id="CHEBI:29108"/>
    </cofactor>
    <text evidence="3">Binds 1 Ca(2+) ion per subunit.</text>
</comment>
<dbReference type="Gene3D" id="2.60.40.10">
    <property type="entry name" value="Immunoglobulins"/>
    <property type="match status" value="3"/>
</dbReference>
<feature type="domain" description="Transglutaminase-like" evidence="4">
    <location>
        <begin position="286"/>
        <end position="385"/>
    </location>
</feature>
<dbReference type="AlphaFoldDB" id="A0A8E5NI81"/>
<evidence type="ECO:0000313" key="5">
    <source>
        <dbReference type="EMBL" id="QVD39275.1"/>
    </source>
</evidence>
<dbReference type="InterPro" id="IPR036238">
    <property type="entry name" value="Transglutaminase_C_sf"/>
</dbReference>
<keyword evidence="5" id="KW-0808">Transferase</keyword>
<dbReference type="Gene3D" id="3.90.260.10">
    <property type="entry name" value="Transglutaminase-like"/>
    <property type="match status" value="1"/>
</dbReference>
<comment type="similarity">
    <text evidence="1">Belongs to the transglutaminase superfamily. Transglutaminase family.</text>
</comment>
<feature type="binding site" evidence="3">
    <location>
        <position position="428"/>
    </location>
    <ligand>
        <name>Ca(2+)</name>
        <dbReference type="ChEBI" id="CHEBI:29108"/>
    </ligand>
</feature>
<feature type="binding site" evidence="3">
    <location>
        <position position="490"/>
    </location>
    <ligand>
        <name>Ca(2+)</name>
        <dbReference type="ChEBI" id="CHEBI:29108"/>
    </ligand>
</feature>
<dbReference type="SMART" id="SM00460">
    <property type="entry name" value="TGc"/>
    <property type="match status" value="1"/>
</dbReference>
<dbReference type="InterPro" id="IPR002931">
    <property type="entry name" value="Transglutaminase-like"/>
</dbReference>
<proteinExistence type="evidence at transcript level"/>
<dbReference type="OrthoDB" id="437511at2759"/>
<dbReference type="FunFam" id="2.60.40.10:FF:000171">
    <property type="entry name" value="protein-glutamine gamma-glutamyltransferase 6"/>
    <property type="match status" value="1"/>
</dbReference>
<dbReference type="InterPro" id="IPR023608">
    <property type="entry name" value="Transglutaminase_animal"/>
</dbReference>
<dbReference type="FunFam" id="2.60.40.10:FF:000090">
    <property type="entry name" value="Protein-glutamine gamma-glutamyltransferase 2"/>
    <property type="match status" value="1"/>
</dbReference>
<dbReference type="PANTHER" id="PTHR11590:SF40">
    <property type="entry name" value="HEMOCYTE PROTEIN-GLUTAMINE GAMMA-GLUTAMYLTRANSFERASE-LIKE PROTEIN"/>
    <property type="match status" value="1"/>
</dbReference>
<dbReference type="GO" id="GO:0003810">
    <property type="term" value="F:protein-glutamine gamma-glutamyltransferase activity"/>
    <property type="evidence" value="ECO:0007669"/>
    <property type="project" value="InterPro"/>
</dbReference>
<organism evidence="5">
    <name type="scientific">Schistocerca gregaria</name>
    <name type="common">Desert locust</name>
    <name type="synonym">Gryllus gregarius</name>
    <dbReference type="NCBI Taxonomy" id="7010"/>
    <lineage>
        <taxon>Eukaryota</taxon>
        <taxon>Metazoa</taxon>
        <taxon>Ecdysozoa</taxon>
        <taxon>Arthropoda</taxon>
        <taxon>Hexapoda</taxon>
        <taxon>Insecta</taxon>
        <taxon>Pterygota</taxon>
        <taxon>Neoptera</taxon>
        <taxon>Polyneoptera</taxon>
        <taxon>Orthoptera</taxon>
        <taxon>Caelifera</taxon>
        <taxon>Acrididea</taxon>
        <taxon>Acridomorpha</taxon>
        <taxon>Acridoidea</taxon>
        <taxon>Acrididae</taxon>
        <taxon>Cyrtacanthacridinae</taxon>
        <taxon>Schistocerca</taxon>
    </lineage>
</organism>
<name>A0A8E5NI81_SCHGR</name>
<sequence length="729" mass="81595">MADHLLVKSIELCSLQTAQKHHTERFECVHDDEPTPVLRRGQPFPVAITFSNRPYDQGRDVIMLTFSFGEKPSVGKGSRAVLAVGPKGARCLSGPGSRLAALEWDVALHAGHDATAEPLLKLQVEAAADCPVGKWKLEVKTRLRGDTTGQAGYFSHPQDIYILFNPWSKKDQVYMENERYLDEYVLNDVGKIWIGPWGSSRGREWVFGQFDSCVLPSALQALRWSPLKDSQRGDPVRVARAISKMVNSNDDRGILEGRWDGDYEDGTAPAAWTGSVPIMQQYLDTGAEVKYGQCWVFAGVAATVCRALGMPARVVSNLVSAHDANESLTVDRYYDAENNEMDEDPNNPNFDMDSVWNYHVWTDVWMARPDLPRGYGGWQAIDPTPQELSTDADDSSGSYQCGPASLEAIRCGAVGFNYDVGFMLASVNADVFRWKEDPDCELGYKSIHCDKYHIGRMILTKAPWIFDPNGDKDRQEITDQYKYKEGTKSERLALMNAVRSVDRARRFYMLPTQSHQDVEFSLVDLDKVAIGKDFSITINIHNHASVQRRVRAVLTASSVYYTGVKANLIKKDAGDFTIQPSAKESLRLKVTVDEYLDKLVEYCQLKIAAIATVLDTNETWADEDDFELTRPPLVMKVEDDSLTVGRAAVISFSLKNPLKKRLTGCRLRYESPGLVKATVVDYRDVEPEEEVTFQQRFTPAKAGEHKLVGTFSSKELVDITGALAFDVFD</sequence>
<dbReference type="SUPFAM" id="SSF49309">
    <property type="entry name" value="Transglutaminase, two C-terminal domains"/>
    <property type="match status" value="2"/>
</dbReference>
<dbReference type="InterPro" id="IPR050779">
    <property type="entry name" value="Transglutaminase"/>
</dbReference>
<dbReference type="PROSITE" id="PS00547">
    <property type="entry name" value="TRANSGLUTAMINASES"/>
    <property type="match status" value="1"/>
</dbReference>
<dbReference type="EMBL" id="MW962509">
    <property type="protein sequence ID" value="QVD39275.1"/>
    <property type="molecule type" value="mRNA"/>
</dbReference>
<evidence type="ECO:0000256" key="3">
    <source>
        <dbReference type="PIRSR" id="PIRSR000459-2"/>
    </source>
</evidence>
<protein>
    <submittedName>
        <fullName evidence="5">Hemocyte protein-glutamine gamma-glutamyltransferase</fullName>
    </submittedName>
</protein>
<feature type="active site" evidence="2">
    <location>
        <position position="294"/>
    </location>
</feature>
<dbReference type="GO" id="GO:0046872">
    <property type="term" value="F:metal ion binding"/>
    <property type="evidence" value="ECO:0007669"/>
    <property type="project" value="UniProtKB-KW"/>
</dbReference>
<feature type="binding site" evidence="3">
    <location>
        <position position="485"/>
    </location>
    <ligand>
        <name>Ca(2+)</name>
        <dbReference type="ChEBI" id="CHEBI:29108"/>
    </ligand>
</feature>
<dbReference type="Pfam" id="PF00868">
    <property type="entry name" value="Transglut_N"/>
    <property type="match status" value="1"/>
</dbReference>
<dbReference type="InterPro" id="IPR001102">
    <property type="entry name" value="Transglutaminase_N"/>
</dbReference>
<feature type="binding site" evidence="3">
    <location>
        <position position="430"/>
    </location>
    <ligand>
        <name>Ca(2+)</name>
        <dbReference type="ChEBI" id="CHEBI:29108"/>
    </ligand>
</feature>
<dbReference type="InterPro" id="IPR013783">
    <property type="entry name" value="Ig-like_fold"/>
</dbReference>
<dbReference type="Pfam" id="PF01841">
    <property type="entry name" value="Transglut_core"/>
    <property type="match status" value="1"/>
</dbReference>
<dbReference type="InterPro" id="IPR014756">
    <property type="entry name" value="Ig_E-set"/>
</dbReference>
<evidence type="ECO:0000256" key="1">
    <source>
        <dbReference type="ARBA" id="ARBA00005968"/>
    </source>
</evidence>
<dbReference type="InterPro" id="IPR036985">
    <property type="entry name" value="Transglutaminase-like_sf"/>
</dbReference>
<dbReference type="InterPro" id="IPR013808">
    <property type="entry name" value="Transglutaminase_AS"/>
</dbReference>
<evidence type="ECO:0000256" key="2">
    <source>
        <dbReference type="PIRSR" id="PIRSR000459-1"/>
    </source>
</evidence>
<dbReference type="FunFam" id="3.90.260.10:FF:000002">
    <property type="entry name" value="Erythrocyte membrane protein band 4.2"/>
    <property type="match status" value="1"/>
</dbReference>
<feature type="active site" evidence="2">
    <location>
        <position position="359"/>
    </location>
</feature>
<feature type="active site" evidence="2">
    <location>
        <position position="382"/>
    </location>
</feature>
<dbReference type="SUPFAM" id="SSF81296">
    <property type="entry name" value="E set domains"/>
    <property type="match status" value="1"/>
</dbReference>
<dbReference type="PIRSF" id="PIRSF000459">
    <property type="entry name" value="TGM_EBP42"/>
    <property type="match status" value="1"/>
</dbReference>
<dbReference type="InterPro" id="IPR038765">
    <property type="entry name" value="Papain-like_cys_pep_sf"/>
</dbReference>
<dbReference type="PANTHER" id="PTHR11590">
    <property type="entry name" value="PROTEIN-GLUTAMINE GAMMA-GLUTAMYLTRANSFERASE"/>
    <property type="match status" value="1"/>
</dbReference>
<keyword evidence="3" id="KW-0106">Calcium</keyword>
<dbReference type="SUPFAM" id="SSF54001">
    <property type="entry name" value="Cysteine proteinases"/>
    <property type="match status" value="1"/>
</dbReference>
<evidence type="ECO:0000259" key="4">
    <source>
        <dbReference type="SMART" id="SM00460"/>
    </source>
</evidence>
<dbReference type="InterPro" id="IPR008958">
    <property type="entry name" value="Transglutaminase_C"/>
</dbReference>
<accession>A0A8E5NI81</accession>
<keyword evidence="3" id="KW-0479">Metal-binding</keyword>
<reference evidence="5" key="1">
    <citation type="journal article" date="2021" name="J. Neurophysiol.">
        <title>Gene transcription changes in a locust model of noise-induced deafness.</title>
        <authorList>
            <person name="French A.S."/>
            <person name="Warren B."/>
        </authorList>
    </citation>
    <scope>NUCLEOTIDE SEQUENCE</scope>
</reference>
<dbReference type="Pfam" id="PF00927">
    <property type="entry name" value="Transglut_C"/>
    <property type="match status" value="2"/>
</dbReference>